<gene>
    <name evidence="1" type="ORF">SCODWIG_03488</name>
</gene>
<dbReference type="PANTHER" id="PTHR28037:SF1">
    <property type="entry name" value="ALCOHOL O-ACETYLTRANSFERASE 1-RELATED"/>
    <property type="match status" value="1"/>
</dbReference>
<evidence type="ECO:0000313" key="2">
    <source>
        <dbReference type="Proteomes" id="UP000262825"/>
    </source>
</evidence>
<protein>
    <recommendedName>
        <fullName evidence="3">N-acetyltransferase SLI1</fullName>
    </recommendedName>
</protein>
<name>A0A376BAS6_9ASCO</name>
<dbReference type="Proteomes" id="UP000262825">
    <property type="component" value="Unassembled WGS sequence"/>
</dbReference>
<organism evidence="1 2">
    <name type="scientific">Saccharomycodes ludwigii</name>
    <dbReference type="NCBI Taxonomy" id="36035"/>
    <lineage>
        <taxon>Eukaryota</taxon>
        <taxon>Fungi</taxon>
        <taxon>Dikarya</taxon>
        <taxon>Ascomycota</taxon>
        <taxon>Saccharomycotina</taxon>
        <taxon>Saccharomycetes</taxon>
        <taxon>Saccharomycodales</taxon>
        <taxon>Saccharomycodaceae</taxon>
        <taxon>Saccharomycodes</taxon>
    </lineage>
</organism>
<proteinExistence type="predicted"/>
<reference evidence="2" key="1">
    <citation type="submission" date="2018-06" db="EMBL/GenBank/DDBJ databases">
        <authorList>
            <person name="Guldener U."/>
        </authorList>
    </citation>
    <scope>NUCLEOTIDE SEQUENCE [LARGE SCALE GENOMIC DNA]</scope>
    <source>
        <strain evidence="2">UTAD17</strain>
    </source>
</reference>
<accession>A0A376BAS6</accession>
<dbReference type="AlphaFoldDB" id="A0A376BAS6"/>
<evidence type="ECO:0000313" key="1">
    <source>
        <dbReference type="EMBL" id="SSD61727.1"/>
    </source>
</evidence>
<dbReference type="EMBL" id="UFAJ01000859">
    <property type="protein sequence ID" value="SSD61727.1"/>
    <property type="molecule type" value="Genomic_DNA"/>
</dbReference>
<sequence length="453" mass="52778">MRDLSYFEKFYYYRHLHSLSSSIFIAAKYDGIQLTPDLIYNCVANIIQKHPHFYLNIFEKESKNPFLDKINRLNLVQIIQFVDRDIEDVGLIKDLINFKFEYNNDQLPLWKVLVLKDNWILFSCDHLLFDGVSCANFHECLLQEFNRGCTQYKQMEELAKIPYSVHPEDVINIYKPPKLTLSFMFTVVLPFLLDTISNLLLTIPLLSFFFFSKKKDILSNSGFLIQKKRFIENYQKLNVPSDKLTRLHGLCKKRNVTLTSLLLTLFGLALQRNSVGKDDSITIGLPINIRCKANTSIDESKFGLFLKSSDITITDYLEPCNLGTMDFWKVVSLINAKIRKDVKDDKLFNILSLLNFVDIDKWLQDKIDRPPTSSFEFSNIGLKFCPSEFTEKCQIVDSLFCQYLGFQNYFNISCISTVKGGTNFSFNYPYELTDEVKAFIKTFQQYIDVLLED</sequence>
<dbReference type="GO" id="GO:0008080">
    <property type="term" value="F:N-acetyltransferase activity"/>
    <property type="evidence" value="ECO:0007669"/>
    <property type="project" value="TreeGrafter"/>
</dbReference>
<dbReference type="SUPFAM" id="SSF52777">
    <property type="entry name" value="CoA-dependent acyltransferases"/>
    <property type="match status" value="1"/>
</dbReference>
<dbReference type="InterPro" id="IPR052058">
    <property type="entry name" value="Alcohol_O-acetyltransferase"/>
</dbReference>
<dbReference type="PANTHER" id="PTHR28037">
    <property type="entry name" value="ALCOHOL O-ACETYLTRANSFERASE 1-RELATED"/>
    <property type="match status" value="1"/>
</dbReference>
<keyword evidence="2" id="KW-1185">Reference proteome</keyword>
<evidence type="ECO:0008006" key="3">
    <source>
        <dbReference type="Google" id="ProtNLM"/>
    </source>
</evidence>
<dbReference type="Pfam" id="PF07247">
    <property type="entry name" value="AATase"/>
    <property type="match status" value="1"/>
</dbReference>
<dbReference type="InterPro" id="IPR010828">
    <property type="entry name" value="Atf2/Sli1-like"/>
</dbReference>
<dbReference type="Gene3D" id="3.30.559.30">
    <property type="entry name" value="Nonribosomal peptide synthetase, condensation domain"/>
    <property type="match status" value="1"/>
</dbReference>
<dbReference type="VEuPathDB" id="FungiDB:SCODWIG_03488"/>